<proteinExistence type="predicted"/>
<feature type="signal peptide" evidence="1">
    <location>
        <begin position="1"/>
        <end position="27"/>
    </location>
</feature>
<reference evidence="2 3" key="1">
    <citation type="submission" date="2014-03" db="EMBL/GenBank/DDBJ databases">
        <title>Draft genome of the hookworm Oesophagostomum dentatum.</title>
        <authorList>
            <person name="Mitreva M."/>
        </authorList>
    </citation>
    <scope>NUCLEOTIDE SEQUENCE [LARGE SCALE GENOMIC DNA]</scope>
    <source>
        <strain evidence="2 3">OD-Hann</strain>
    </source>
</reference>
<keyword evidence="1" id="KW-0732">Signal</keyword>
<evidence type="ECO:0000313" key="2">
    <source>
        <dbReference type="EMBL" id="KHJ87407.1"/>
    </source>
</evidence>
<protein>
    <submittedName>
        <fullName evidence="2">Uncharacterized protein</fullName>
    </submittedName>
</protein>
<sequence length="84" mass="9123">MIAYIPLYIFASLVAFLLVVPCGHTEGAQFDTIMEEEEIRPEQLPSLYTDLTTNMIEKVMGLTVGGGTSVTADDAGLLELQPTM</sequence>
<evidence type="ECO:0000313" key="3">
    <source>
        <dbReference type="Proteomes" id="UP000053660"/>
    </source>
</evidence>
<keyword evidence="3" id="KW-1185">Reference proteome</keyword>
<evidence type="ECO:0000256" key="1">
    <source>
        <dbReference type="SAM" id="SignalP"/>
    </source>
</evidence>
<gene>
    <name evidence="2" type="ORF">OESDEN_12821</name>
</gene>
<name>A0A0B1SV35_OESDE</name>
<feature type="chain" id="PRO_5002061172" evidence="1">
    <location>
        <begin position="28"/>
        <end position="84"/>
    </location>
</feature>
<dbReference type="Proteomes" id="UP000053660">
    <property type="component" value="Unassembled WGS sequence"/>
</dbReference>
<dbReference type="AlphaFoldDB" id="A0A0B1SV35"/>
<dbReference type="EMBL" id="KN557823">
    <property type="protein sequence ID" value="KHJ87407.1"/>
    <property type="molecule type" value="Genomic_DNA"/>
</dbReference>
<accession>A0A0B1SV35</accession>
<organism evidence="2 3">
    <name type="scientific">Oesophagostomum dentatum</name>
    <name type="common">Nodular worm</name>
    <dbReference type="NCBI Taxonomy" id="61180"/>
    <lineage>
        <taxon>Eukaryota</taxon>
        <taxon>Metazoa</taxon>
        <taxon>Ecdysozoa</taxon>
        <taxon>Nematoda</taxon>
        <taxon>Chromadorea</taxon>
        <taxon>Rhabditida</taxon>
        <taxon>Rhabditina</taxon>
        <taxon>Rhabditomorpha</taxon>
        <taxon>Strongyloidea</taxon>
        <taxon>Strongylidae</taxon>
        <taxon>Oesophagostomum</taxon>
    </lineage>
</organism>
<dbReference type="OrthoDB" id="10497472at2759"/>